<evidence type="ECO:0000313" key="1">
    <source>
        <dbReference type="EMBL" id="MFD1066693.1"/>
    </source>
</evidence>
<protein>
    <recommendedName>
        <fullName evidence="3">Tail assembly chaperone</fullName>
    </recommendedName>
</protein>
<accession>A0ABW3NGD3</accession>
<keyword evidence="2" id="KW-1185">Reference proteome</keyword>
<dbReference type="Proteomes" id="UP001597041">
    <property type="component" value="Unassembled WGS sequence"/>
</dbReference>
<dbReference type="RefSeq" id="WP_379592270.1">
    <property type="nucleotide sequence ID" value="NZ_JBHTKK010000013.1"/>
</dbReference>
<name>A0ABW3NGD3_9BACI</name>
<proteinExistence type="predicted"/>
<dbReference type="EMBL" id="JBHTKK010000013">
    <property type="protein sequence ID" value="MFD1066693.1"/>
    <property type="molecule type" value="Genomic_DNA"/>
</dbReference>
<evidence type="ECO:0000313" key="2">
    <source>
        <dbReference type="Proteomes" id="UP001597041"/>
    </source>
</evidence>
<gene>
    <name evidence="1" type="ORF">ACFQ19_11715</name>
</gene>
<organism evidence="1 2">
    <name type="scientific">Oceanobacillus locisalsi</name>
    <dbReference type="NCBI Taxonomy" id="546107"/>
    <lineage>
        <taxon>Bacteria</taxon>
        <taxon>Bacillati</taxon>
        <taxon>Bacillota</taxon>
        <taxon>Bacilli</taxon>
        <taxon>Bacillales</taxon>
        <taxon>Bacillaceae</taxon>
        <taxon>Oceanobacillus</taxon>
    </lineage>
</organism>
<evidence type="ECO:0008006" key="3">
    <source>
        <dbReference type="Google" id="ProtNLM"/>
    </source>
</evidence>
<comment type="caution">
    <text evidence="1">The sequence shown here is derived from an EMBL/GenBank/DDBJ whole genome shotgun (WGS) entry which is preliminary data.</text>
</comment>
<reference evidence="2" key="1">
    <citation type="journal article" date="2019" name="Int. J. Syst. Evol. Microbiol.">
        <title>The Global Catalogue of Microorganisms (GCM) 10K type strain sequencing project: providing services to taxonomists for standard genome sequencing and annotation.</title>
        <authorList>
            <consortium name="The Broad Institute Genomics Platform"/>
            <consortium name="The Broad Institute Genome Sequencing Center for Infectious Disease"/>
            <person name="Wu L."/>
            <person name="Ma J."/>
        </authorList>
    </citation>
    <scope>NUCLEOTIDE SEQUENCE [LARGE SCALE GENOMIC DNA]</scope>
    <source>
        <strain evidence="2">CCUG 56608</strain>
    </source>
</reference>
<sequence>MKVNLKIKNDNTVETVPHEVESINIFQFQKALKAIKNILGIVNEDEALKQTFNDMFARENDDQEISPQYVISRAAGAFEAVLLEIPDEGFDLLATLSGIEKKTLMEQKVEDVFDIYDAVLEVNDIEKIVERAKKSFAATKSATKFMRKRVEATAQKQA</sequence>